<evidence type="ECO:0000313" key="2">
    <source>
        <dbReference type="EMBL" id="PPQ98094.1"/>
    </source>
</evidence>
<comment type="caution">
    <text evidence="2">The sequence shown here is derived from an EMBL/GenBank/DDBJ whole genome shotgun (WGS) entry which is preliminary data.</text>
</comment>
<feature type="compositionally biased region" description="Low complexity" evidence="1">
    <location>
        <begin position="184"/>
        <end position="227"/>
    </location>
</feature>
<feature type="region of interest" description="Disordered" evidence="1">
    <location>
        <begin position="378"/>
        <end position="462"/>
    </location>
</feature>
<feature type="region of interest" description="Disordered" evidence="1">
    <location>
        <begin position="158"/>
        <end position="292"/>
    </location>
</feature>
<dbReference type="AlphaFoldDB" id="A0A409Y4Y1"/>
<feature type="compositionally biased region" description="Acidic residues" evidence="1">
    <location>
        <begin position="593"/>
        <end position="604"/>
    </location>
</feature>
<evidence type="ECO:0000313" key="3">
    <source>
        <dbReference type="Proteomes" id="UP000284706"/>
    </source>
</evidence>
<feature type="compositionally biased region" description="Polar residues" evidence="1">
    <location>
        <begin position="166"/>
        <end position="177"/>
    </location>
</feature>
<dbReference type="EMBL" id="NHYE01001148">
    <property type="protein sequence ID" value="PPQ98094.1"/>
    <property type="molecule type" value="Genomic_DNA"/>
</dbReference>
<dbReference type="OrthoDB" id="3232670at2759"/>
<dbReference type="Proteomes" id="UP000284706">
    <property type="component" value="Unassembled WGS sequence"/>
</dbReference>
<gene>
    <name evidence="2" type="ORF">CVT26_003264</name>
</gene>
<feature type="region of interest" description="Disordered" evidence="1">
    <location>
        <begin position="552"/>
        <end position="638"/>
    </location>
</feature>
<proteinExistence type="predicted"/>
<name>A0A409Y4Y1_9AGAR</name>
<accession>A0A409Y4Y1</accession>
<feature type="region of interest" description="Disordered" evidence="1">
    <location>
        <begin position="1"/>
        <end position="87"/>
    </location>
</feature>
<organism evidence="2 3">
    <name type="scientific">Gymnopilus dilepis</name>
    <dbReference type="NCBI Taxonomy" id="231916"/>
    <lineage>
        <taxon>Eukaryota</taxon>
        <taxon>Fungi</taxon>
        <taxon>Dikarya</taxon>
        <taxon>Basidiomycota</taxon>
        <taxon>Agaricomycotina</taxon>
        <taxon>Agaricomycetes</taxon>
        <taxon>Agaricomycetidae</taxon>
        <taxon>Agaricales</taxon>
        <taxon>Agaricineae</taxon>
        <taxon>Hymenogastraceae</taxon>
        <taxon>Gymnopilus</taxon>
    </lineage>
</organism>
<keyword evidence="3" id="KW-1185">Reference proteome</keyword>
<feature type="compositionally biased region" description="Low complexity" evidence="1">
    <location>
        <begin position="63"/>
        <end position="74"/>
    </location>
</feature>
<feature type="compositionally biased region" description="Low complexity" evidence="1">
    <location>
        <begin position="36"/>
        <end position="56"/>
    </location>
</feature>
<feature type="compositionally biased region" description="Low complexity" evidence="1">
    <location>
        <begin position="393"/>
        <end position="425"/>
    </location>
</feature>
<evidence type="ECO:0000256" key="1">
    <source>
        <dbReference type="SAM" id="MobiDB-lite"/>
    </source>
</evidence>
<sequence>MTNHADPLRELTQPETQHDRRSPFFNPTRKLSQVLAKSIAHNSSSSTSSAQRPARSQTAWETSSGSSRSSSSPSQKKLKTTKAPSPQVVSSILDGMYAYPTNAQVTILARQPVRQVLPSSPLLNNLPSSSAAPSLISRASSESKSQYSLDSYTEFSNQDPRLVADTPNSHFNVSSEQASHDVDNSVTSVSDHSSVPSTSSASGGTESEASSSNFSGGSSSSSSSTSTLRMVGRGGSGSRLRIVTSAPDNLDPARLRQERPPIIRPAGRGGLGSRPKPLGASPLPPRDAVQPQVAQEPVLVRPIGRGGLGSRQKPLKSPPTLTAIWNKRSTKSLKGKEKTTETRFIHPIPPHESWRISGGTTSTLSSIHFVGEADHPAYVSPFSPVDQARRSAESNSNSRPRSLSDPSLSSFTFPQSQSTSSTVDDGVCDDYTDDNDTEELERPDHRQKSFNKLTRTLGDIPPTVFDTMNGGRSLGADHQTTPKLFLDRPVAKTDKSAKVGRRSSLSVTSLSSFFARPSSRRRDSVASHHSASTITDDVHRFPIEDDSLDQWGSTSDFIADSRRTPSPDSPIMFAPPSPAPGLNSASSGRDLDAPAEPEQEDSEDAPYTPSPTLSRSFSYTPLSRRRSATASHNHSASASLLTFRSESPAFTTNWMIPPSSDDEEVVFAVTHHIPEKPQVWTGEWNGDLQDVIKSLRALR</sequence>
<feature type="compositionally biased region" description="Basic and acidic residues" evidence="1">
    <location>
        <begin position="251"/>
        <end position="261"/>
    </location>
</feature>
<dbReference type="InParanoid" id="A0A409Y4Y1"/>
<protein>
    <submittedName>
        <fullName evidence="2">Uncharacterized protein</fullName>
    </submittedName>
</protein>
<feature type="compositionally biased region" description="Polar residues" evidence="1">
    <location>
        <begin position="610"/>
        <end position="621"/>
    </location>
</feature>
<feature type="compositionally biased region" description="Low complexity" evidence="1">
    <location>
        <begin position="628"/>
        <end position="638"/>
    </location>
</feature>
<feature type="compositionally biased region" description="Acidic residues" evidence="1">
    <location>
        <begin position="426"/>
        <end position="439"/>
    </location>
</feature>
<reference evidence="2 3" key="1">
    <citation type="journal article" date="2018" name="Evol. Lett.">
        <title>Horizontal gene cluster transfer increased hallucinogenic mushroom diversity.</title>
        <authorList>
            <person name="Reynolds H.T."/>
            <person name="Vijayakumar V."/>
            <person name="Gluck-Thaler E."/>
            <person name="Korotkin H.B."/>
            <person name="Matheny P.B."/>
            <person name="Slot J.C."/>
        </authorList>
    </citation>
    <scope>NUCLEOTIDE SEQUENCE [LARGE SCALE GENOMIC DNA]</scope>
    <source>
        <strain evidence="2 3">SRW20</strain>
    </source>
</reference>